<feature type="domain" description="Glycoside hydrolase family 2 immunoglobulin-like beta-sandwich" evidence="3">
    <location>
        <begin position="191"/>
        <end position="291"/>
    </location>
</feature>
<accession>A0ABY6D1A8</accession>
<feature type="chain" id="PRO_5046368707" description="Glycosyl hydrolases family 2, TIM barrel domain" evidence="2">
    <location>
        <begin position="20"/>
        <end position="791"/>
    </location>
</feature>
<keyword evidence="6" id="KW-1185">Reference proteome</keyword>
<evidence type="ECO:0000313" key="6">
    <source>
        <dbReference type="Proteomes" id="UP001062165"/>
    </source>
</evidence>
<reference evidence="5" key="1">
    <citation type="submission" date="2022-10" db="EMBL/GenBank/DDBJ databases">
        <title>Comparative genomics and taxonomic characterization of three novel marine species of genus Reichenbachiella exhibiting antioxidant and polysaccharide degradation activities.</title>
        <authorList>
            <person name="Muhammad N."/>
            <person name="Lee Y.-J."/>
            <person name="Ko J."/>
            <person name="Kim S.-G."/>
        </authorList>
    </citation>
    <scope>NUCLEOTIDE SEQUENCE</scope>
    <source>
        <strain evidence="5">Wsw4-B4</strain>
    </source>
</reference>
<feature type="domain" description="Glycoside hydrolase family 2 catalytic" evidence="4">
    <location>
        <begin position="392"/>
        <end position="469"/>
    </location>
</feature>
<dbReference type="InterPro" id="IPR008979">
    <property type="entry name" value="Galactose-bd-like_sf"/>
</dbReference>
<name>A0ABY6D1A8_9BACT</name>
<dbReference type="Gene3D" id="2.60.40.10">
    <property type="entry name" value="Immunoglobulins"/>
    <property type="match status" value="1"/>
</dbReference>
<feature type="signal peptide" evidence="2">
    <location>
        <begin position="1"/>
        <end position="19"/>
    </location>
</feature>
<dbReference type="Proteomes" id="UP001062165">
    <property type="component" value="Chromosome"/>
</dbReference>
<proteinExistence type="inferred from homology"/>
<evidence type="ECO:0000256" key="1">
    <source>
        <dbReference type="ARBA" id="ARBA00007401"/>
    </source>
</evidence>
<evidence type="ECO:0000256" key="2">
    <source>
        <dbReference type="SAM" id="SignalP"/>
    </source>
</evidence>
<dbReference type="InterPro" id="IPR006103">
    <property type="entry name" value="Glyco_hydro_2_cat"/>
</dbReference>
<dbReference type="Gene3D" id="3.20.20.80">
    <property type="entry name" value="Glycosidases"/>
    <property type="match status" value="1"/>
</dbReference>
<dbReference type="InterPro" id="IPR006102">
    <property type="entry name" value="Ig-like_GH2"/>
</dbReference>
<comment type="similarity">
    <text evidence="1">Belongs to the glycosyl hydrolase 2 family.</text>
</comment>
<dbReference type="InterPro" id="IPR013783">
    <property type="entry name" value="Ig-like_fold"/>
</dbReference>
<evidence type="ECO:0008006" key="7">
    <source>
        <dbReference type="Google" id="ProtNLM"/>
    </source>
</evidence>
<dbReference type="InterPro" id="IPR017853">
    <property type="entry name" value="GH"/>
</dbReference>
<sequence length="791" mass="91278">MKKLILSLAIVITSQALFAQVTDIISLNGVVPFEQTQTAFPPSKFTRTIPVPGLIDLAKPRIDQYEAYFSGTQQPRYNWYKFTFKVPKSKQNKTAILTALKSRFNTQVLLNGIDLGTYMQNNTPIDVDLSDYLVYGKENVLLLRLGERAWMPKDAATGFDREKYTDIPGIWDDISISFGGPIRVHRALALPDLASQQATVKIQLENYAKILERNTEYSAIEYTLKAHIREKKSGTIVTDTKTISGKIQCQIEQQELQLIFDFNQDIQPWSPADPFLYEAVVEVSADRRFFDDFGNSESIKPADDQPWIGPSDLETVTFGMRDFKSVEKSFQLNGQEIALFGSTLTLNRFFEDRDRAHLPWDREWVEKMMIEIPSAMGWNFFRVSIGLLPKFWYDLADEHGILIQNEYNMWNLRGRPAQYAVEYSDWIWQDGNHPSVVIWDALNEQKQEYIGRELIPQLRLIDPTRLWDLGFMKAEAGSRLDVFEYHWYPLAHGWWVGDDFIQQTREAFRFGKLNDKVAGLEHMKQANAPVIVNEFAWLWQNRDGLTSGVRTFGNFTEKDRVPHKVDYEYYEPDGSQLYESNRDVYEYYIGKDATADERWAFQAYLQAIETEMIRSTREADGVASFAYLTNNNGHTGDWFIHDIKDLIPSQALLSQYHVTRPFAAFLDIEDARYVKAPTVQKPGSSFNFNIMVVNDTAQVNTGTVHYKLLDPKGNIVSTGQQDVSVQPFWQTLVPVTMTLPEQTGGYLVMTELEDPKSKRMKQVSLRYIQIGDVKQPEYYNYIYQKPEGWPE</sequence>
<dbReference type="Gene3D" id="2.60.120.260">
    <property type="entry name" value="Galactose-binding domain-like"/>
    <property type="match status" value="1"/>
</dbReference>
<dbReference type="InterPro" id="IPR051913">
    <property type="entry name" value="GH2_Domain-Containing"/>
</dbReference>
<dbReference type="SUPFAM" id="SSF49785">
    <property type="entry name" value="Galactose-binding domain-like"/>
    <property type="match status" value="1"/>
</dbReference>
<evidence type="ECO:0000259" key="4">
    <source>
        <dbReference type="Pfam" id="PF02836"/>
    </source>
</evidence>
<dbReference type="Pfam" id="PF00703">
    <property type="entry name" value="Glyco_hydro_2"/>
    <property type="match status" value="1"/>
</dbReference>
<dbReference type="EMBL" id="CP106735">
    <property type="protein sequence ID" value="UXX79898.1"/>
    <property type="molecule type" value="Genomic_DNA"/>
</dbReference>
<dbReference type="SUPFAM" id="SSF51445">
    <property type="entry name" value="(Trans)glycosidases"/>
    <property type="match status" value="1"/>
</dbReference>
<dbReference type="PANTHER" id="PTHR42732:SF2">
    <property type="entry name" value="BETA-MANNOSIDASE"/>
    <property type="match status" value="1"/>
</dbReference>
<dbReference type="PANTHER" id="PTHR42732">
    <property type="entry name" value="BETA-GALACTOSIDASE"/>
    <property type="match status" value="1"/>
</dbReference>
<evidence type="ECO:0000259" key="3">
    <source>
        <dbReference type="Pfam" id="PF00703"/>
    </source>
</evidence>
<organism evidence="5 6">
    <name type="scientific">Reichenbachiella carrageenanivorans</name>
    <dbReference type="NCBI Taxonomy" id="2979869"/>
    <lineage>
        <taxon>Bacteria</taxon>
        <taxon>Pseudomonadati</taxon>
        <taxon>Bacteroidota</taxon>
        <taxon>Cytophagia</taxon>
        <taxon>Cytophagales</taxon>
        <taxon>Reichenbachiellaceae</taxon>
        <taxon>Reichenbachiella</taxon>
    </lineage>
</organism>
<gene>
    <name evidence="5" type="ORF">N7E81_02105</name>
</gene>
<dbReference type="RefSeq" id="WP_263051629.1">
    <property type="nucleotide sequence ID" value="NZ_CP106735.1"/>
</dbReference>
<dbReference type="Pfam" id="PF02836">
    <property type="entry name" value="Glyco_hydro_2_C"/>
    <property type="match status" value="1"/>
</dbReference>
<protein>
    <recommendedName>
        <fullName evidence="7">Glycosyl hydrolases family 2, TIM barrel domain</fullName>
    </recommendedName>
</protein>
<keyword evidence="2" id="KW-0732">Signal</keyword>
<evidence type="ECO:0000313" key="5">
    <source>
        <dbReference type="EMBL" id="UXX79898.1"/>
    </source>
</evidence>